<evidence type="ECO:0000313" key="5">
    <source>
        <dbReference type="Proteomes" id="UP000003639"/>
    </source>
</evidence>
<accession>A6P2G4</accession>
<dbReference type="eggNOG" id="COG0366">
    <property type="taxonomic scope" value="Bacteria"/>
</dbReference>
<dbReference type="STRING" id="411467.BACCAP_04695"/>
<keyword evidence="5" id="KW-1185">Reference proteome</keyword>
<organism evidence="4 5">
    <name type="scientific">Pseudoflavonifractor capillosus ATCC 29799</name>
    <dbReference type="NCBI Taxonomy" id="411467"/>
    <lineage>
        <taxon>Bacteria</taxon>
        <taxon>Bacillati</taxon>
        <taxon>Bacillota</taxon>
        <taxon>Clostridia</taxon>
        <taxon>Eubacteriales</taxon>
        <taxon>Oscillospiraceae</taxon>
        <taxon>Pseudoflavonifractor</taxon>
    </lineage>
</organism>
<feature type="domain" description="SLH" evidence="3">
    <location>
        <begin position="106"/>
        <end position="170"/>
    </location>
</feature>
<sequence>MLKKFCQEVVAMKRCLAGLLCLLLCISAVPVSAVDGSGPSPWAEAEVNTAISIGLVPEELQSDYQQNITRDEFAQLAVTLCMAQLRYVGSPEQFLEDYRRYLRDEAGNAVDAVPAAFSDATFWGTLASALGIVQGRGDGTFDPDGLITRQEAAVMAARTYLAYSGQAALPDSSSRPAYGDAYLFPGWAAESIDRLRDLDVMEGDNYGNFLPLGHLTREQAILIFLRLAREVYIPEPGLVPYEEELTRALDGFTLTQQLESKAASALLGTDGDGRPHLWVVHGTGGRTELYGKLEEEIPGITAIKLLSLDDQQLTLQAEGELGVSIFEFSLWGSICTPISQVLTPQPALDGIAVTGFDGTYVFASEEDGVAVYDLTGERIFSAPTGTLTWQEEGGVFRHESAGGVMYYTSEGQPFRQTPWAAGTNFSAGQAAVQEEADGPITIINTRGETLSTRDCGGGDLAGLSFMWGYVRLDKDGRGYLFHTGDASLFGEEYLDVGDFTGSYATVRTEDGWGYVDNHLQLVMDCQFRKAGPFLMPVEQAVVQWSDGTFSTIKPDGQKGTLDSGWTYLSDFNQQRYALGVRTDKDGASQATLVSFFQNVALPGKIEEYVLYGVTAVRTADGEISLFGGRSAEAFPDLELEDVWGTGDCPDILLKIGGRYYLYQASQYI</sequence>
<dbReference type="Proteomes" id="UP000003639">
    <property type="component" value="Unassembled WGS sequence"/>
</dbReference>
<dbReference type="Pfam" id="PF00395">
    <property type="entry name" value="SLH"/>
    <property type="match status" value="2"/>
</dbReference>
<feature type="signal peptide" evidence="2">
    <location>
        <begin position="1"/>
        <end position="33"/>
    </location>
</feature>
<dbReference type="EMBL" id="AAXG02000053">
    <property type="protein sequence ID" value="EDM97551.1"/>
    <property type="molecule type" value="Genomic_DNA"/>
</dbReference>
<comment type="caution">
    <text evidence="4">The sequence shown here is derived from an EMBL/GenBank/DDBJ whole genome shotgun (WGS) entry which is preliminary data.</text>
</comment>
<keyword evidence="1" id="KW-0677">Repeat</keyword>
<keyword evidence="2" id="KW-0732">Signal</keyword>
<evidence type="ECO:0000313" key="4">
    <source>
        <dbReference type="EMBL" id="EDM97551.1"/>
    </source>
</evidence>
<protein>
    <recommendedName>
        <fullName evidence="3">SLH domain-containing protein</fullName>
    </recommendedName>
</protein>
<evidence type="ECO:0000256" key="2">
    <source>
        <dbReference type="SAM" id="SignalP"/>
    </source>
</evidence>
<evidence type="ECO:0000256" key="1">
    <source>
        <dbReference type="ARBA" id="ARBA00022737"/>
    </source>
</evidence>
<feature type="chain" id="PRO_5002700992" description="SLH domain-containing protein" evidence="2">
    <location>
        <begin position="34"/>
        <end position="668"/>
    </location>
</feature>
<reference evidence="4 5" key="1">
    <citation type="submission" date="2007-04" db="EMBL/GenBank/DDBJ databases">
        <authorList>
            <person name="Fulton L."/>
            <person name="Clifton S."/>
            <person name="Fulton B."/>
            <person name="Xu J."/>
            <person name="Minx P."/>
            <person name="Pepin K.H."/>
            <person name="Johnson M."/>
            <person name="Thiruvilangam P."/>
            <person name="Bhonagiri V."/>
            <person name="Nash W.E."/>
            <person name="Mardis E.R."/>
            <person name="Wilson R.K."/>
        </authorList>
    </citation>
    <scope>NUCLEOTIDE SEQUENCE [LARGE SCALE GENOMIC DNA]</scope>
    <source>
        <strain evidence="4 5">ATCC 29799</strain>
    </source>
</reference>
<dbReference type="AlphaFoldDB" id="A6P2G4"/>
<evidence type="ECO:0000259" key="3">
    <source>
        <dbReference type="PROSITE" id="PS51272"/>
    </source>
</evidence>
<feature type="domain" description="SLH" evidence="3">
    <location>
        <begin position="175"/>
        <end position="238"/>
    </location>
</feature>
<reference evidence="4 5" key="2">
    <citation type="submission" date="2007-06" db="EMBL/GenBank/DDBJ databases">
        <title>Draft genome sequence of Pseudoflavonifractor capillosus ATCC 29799.</title>
        <authorList>
            <person name="Sudarsanam P."/>
            <person name="Ley R."/>
            <person name="Guruge J."/>
            <person name="Turnbaugh P.J."/>
            <person name="Mahowald M."/>
            <person name="Liep D."/>
            <person name="Gordon J."/>
        </authorList>
    </citation>
    <scope>NUCLEOTIDE SEQUENCE [LARGE SCALE GENOMIC DNA]</scope>
    <source>
        <strain evidence="4 5">ATCC 29799</strain>
    </source>
</reference>
<dbReference type="InterPro" id="IPR001119">
    <property type="entry name" value="SLH_dom"/>
</dbReference>
<proteinExistence type="predicted"/>
<gene>
    <name evidence="4" type="ORF">BACCAP_04695</name>
</gene>
<name>A6P2G4_9FIRM</name>
<dbReference type="PROSITE" id="PS51272">
    <property type="entry name" value="SLH"/>
    <property type="match status" value="2"/>
</dbReference>